<reference evidence="7 8" key="1">
    <citation type="submission" date="2024-03" db="EMBL/GenBank/DDBJ databases">
        <title>Human intestinal bacterial collection.</title>
        <authorList>
            <person name="Pauvert C."/>
            <person name="Hitch T.C.A."/>
            <person name="Clavel T."/>
        </authorList>
    </citation>
    <scope>NUCLEOTIDE SEQUENCE [LARGE SCALE GENOMIC DNA]</scope>
    <source>
        <strain evidence="7 8">CLA-AP-H27</strain>
    </source>
</reference>
<dbReference type="PANTHER" id="PTHR45228">
    <property type="entry name" value="CYCLIC DI-GMP PHOSPHODIESTERASE TM_0186-RELATED"/>
    <property type="match status" value="1"/>
</dbReference>
<comment type="caution">
    <text evidence="7">The sequence shown here is derived from an EMBL/GenBank/DDBJ whole genome shotgun (WGS) entry which is preliminary data.</text>
</comment>
<feature type="domain" description="Response regulatory" evidence="4">
    <location>
        <begin position="299"/>
        <end position="416"/>
    </location>
</feature>
<protein>
    <recommendedName>
        <fullName evidence="1">Stage 0 sporulation protein A homolog</fullName>
    </recommendedName>
</protein>
<dbReference type="Pfam" id="PF13487">
    <property type="entry name" value="HD_5"/>
    <property type="match status" value="1"/>
</dbReference>
<dbReference type="InterPro" id="IPR001789">
    <property type="entry name" value="Sig_transdc_resp-reg_receiver"/>
</dbReference>
<evidence type="ECO:0000256" key="3">
    <source>
        <dbReference type="PROSITE-ProRule" id="PRU00169"/>
    </source>
</evidence>
<dbReference type="Gene3D" id="1.10.3210.10">
    <property type="entry name" value="Hypothetical protein af1432"/>
    <property type="match status" value="1"/>
</dbReference>
<feature type="domain" description="HD-GYP" evidence="6">
    <location>
        <begin position="436"/>
        <end position="643"/>
    </location>
</feature>
<keyword evidence="7" id="KW-0808">Transferase</keyword>
<evidence type="ECO:0000256" key="2">
    <source>
        <dbReference type="ARBA" id="ARBA00024867"/>
    </source>
</evidence>
<comment type="function">
    <text evidence="2">May play the central regulatory role in sporulation. It may be an element of the effector pathway responsible for the activation of sporulation genes in response to nutritional stress. Spo0A may act in concert with spo0H (a sigma factor) to control the expression of some genes that are critical to the sporulation process.</text>
</comment>
<evidence type="ECO:0000259" key="6">
    <source>
        <dbReference type="PROSITE" id="PS51832"/>
    </source>
</evidence>
<dbReference type="CDD" id="cd00077">
    <property type="entry name" value="HDc"/>
    <property type="match status" value="1"/>
</dbReference>
<dbReference type="SUPFAM" id="SSF109604">
    <property type="entry name" value="HD-domain/PDEase-like"/>
    <property type="match status" value="1"/>
</dbReference>
<evidence type="ECO:0000256" key="1">
    <source>
        <dbReference type="ARBA" id="ARBA00018672"/>
    </source>
</evidence>
<dbReference type="PROSITE" id="PS50887">
    <property type="entry name" value="GGDEF"/>
    <property type="match status" value="1"/>
</dbReference>
<dbReference type="SUPFAM" id="SSF52172">
    <property type="entry name" value="CheY-like"/>
    <property type="match status" value="1"/>
</dbReference>
<evidence type="ECO:0000313" key="8">
    <source>
        <dbReference type="Proteomes" id="UP001437460"/>
    </source>
</evidence>
<dbReference type="SMART" id="SM00267">
    <property type="entry name" value="GGDEF"/>
    <property type="match status" value="1"/>
</dbReference>
<evidence type="ECO:0000313" key="7">
    <source>
        <dbReference type="EMBL" id="MEQ2562508.1"/>
    </source>
</evidence>
<dbReference type="EMBL" id="JBBMFJ010000007">
    <property type="protein sequence ID" value="MEQ2562508.1"/>
    <property type="molecule type" value="Genomic_DNA"/>
</dbReference>
<dbReference type="PROSITE" id="PS50110">
    <property type="entry name" value="RESPONSE_REGULATORY"/>
    <property type="match status" value="1"/>
</dbReference>
<dbReference type="InterPro" id="IPR000160">
    <property type="entry name" value="GGDEF_dom"/>
</dbReference>
<proteinExistence type="predicted"/>
<dbReference type="InterPro" id="IPR029787">
    <property type="entry name" value="Nucleotide_cyclase"/>
</dbReference>
<dbReference type="SMART" id="SM00471">
    <property type="entry name" value="HDc"/>
    <property type="match status" value="1"/>
</dbReference>
<dbReference type="InterPro" id="IPR011006">
    <property type="entry name" value="CheY-like_superfamily"/>
</dbReference>
<dbReference type="NCBIfam" id="TIGR00254">
    <property type="entry name" value="GGDEF"/>
    <property type="match status" value="1"/>
</dbReference>
<evidence type="ECO:0000259" key="5">
    <source>
        <dbReference type="PROSITE" id="PS50887"/>
    </source>
</evidence>
<sequence>MAVDEKITARQAEKEIENFKKVFQAVRLFTVEDADHIRESCRENQSGCEKCNFQEMEQQCQNCVVANAAASRSERGKLEVFDGVLYQLIARYVEIGGKEYVMELIRLLDNKWSFGQLNHEKLVDLFVHYNDKLYKDAITDAFNRRYYEDEMKEREWTAGIALVDLDDFKLYNDTYGHNAGDMALRTVADVVRKHTRKSDCLIRFGGDEFLLVMPDIAEDVFNKKLQTIKKRVHEANIPGYTKLQISISVGGTLCQNEKIDAAVTRADHLMYQAKNNKNMVVTEQEESRLKQSGAVHKQKILVVDDSEMNREILITMLEDDFDIIVAENGMECMELLKQYGKEISVVLLDIVMPVMDGFEVLTHMNRNRWIEDIPVIMISSEESDAYMRRAFQLRVSDYISRPFDNYVVRQRVFNTIKLYAKQRRLIALVSDHIHENEKNSQMMIEVLSQIVEFRNGESGLHVLHIKILTEMLLEGILQRTDQYRLTPETCQMISIASAFHDIGKIGIDEKILNKPGKLTAEEFAEMKKHTLIGASMLSKMERYKDEPLIDIAYQICRWHHERYDGKGYPDGLVGDEIPISAQIVSLADVYDALISERAYKKGFTHERAIEMILGGECGTFNPILIECFMEIEQKIKQKMLEIQ</sequence>
<accession>A0ABV1HKM8</accession>
<name>A0ABV1HKM8_9FIRM</name>
<keyword evidence="7" id="KW-0548">Nucleotidyltransferase</keyword>
<dbReference type="Gene3D" id="3.40.50.2300">
    <property type="match status" value="1"/>
</dbReference>
<evidence type="ECO:0000259" key="4">
    <source>
        <dbReference type="PROSITE" id="PS50110"/>
    </source>
</evidence>
<dbReference type="RefSeq" id="WP_349228805.1">
    <property type="nucleotide sequence ID" value="NZ_JBBMFJ010000007.1"/>
</dbReference>
<dbReference type="InterPro" id="IPR003607">
    <property type="entry name" value="HD/PDEase_dom"/>
</dbReference>
<feature type="domain" description="GGDEF" evidence="5">
    <location>
        <begin position="156"/>
        <end position="285"/>
    </location>
</feature>
<dbReference type="InterPro" id="IPR043128">
    <property type="entry name" value="Rev_trsase/Diguanyl_cyclase"/>
</dbReference>
<dbReference type="SMART" id="SM00448">
    <property type="entry name" value="REC"/>
    <property type="match status" value="1"/>
</dbReference>
<dbReference type="GO" id="GO:0052621">
    <property type="term" value="F:diguanylate cyclase activity"/>
    <property type="evidence" value="ECO:0007669"/>
    <property type="project" value="UniProtKB-EC"/>
</dbReference>
<feature type="modified residue" description="4-aspartylphosphate" evidence="3">
    <location>
        <position position="349"/>
    </location>
</feature>
<dbReference type="SUPFAM" id="SSF55073">
    <property type="entry name" value="Nucleotide cyclase"/>
    <property type="match status" value="1"/>
</dbReference>
<organism evidence="7 8">
    <name type="scientific">Ventrimonas faecis</name>
    <dbReference type="NCBI Taxonomy" id="3133170"/>
    <lineage>
        <taxon>Bacteria</taxon>
        <taxon>Bacillati</taxon>
        <taxon>Bacillota</taxon>
        <taxon>Clostridia</taxon>
        <taxon>Lachnospirales</taxon>
        <taxon>Lachnospiraceae</taxon>
        <taxon>Ventrimonas</taxon>
    </lineage>
</organism>
<keyword evidence="3" id="KW-0597">Phosphoprotein</keyword>
<dbReference type="InterPro" id="IPR037522">
    <property type="entry name" value="HD_GYP_dom"/>
</dbReference>
<dbReference type="CDD" id="cd00156">
    <property type="entry name" value="REC"/>
    <property type="match status" value="1"/>
</dbReference>
<dbReference type="CDD" id="cd01949">
    <property type="entry name" value="GGDEF"/>
    <property type="match status" value="1"/>
</dbReference>
<dbReference type="InterPro" id="IPR052020">
    <property type="entry name" value="Cyclic_di-GMP/3'3'-cGAMP_PDE"/>
</dbReference>
<dbReference type="Pfam" id="PF00990">
    <property type="entry name" value="GGDEF"/>
    <property type="match status" value="1"/>
</dbReference>
<dbReference type="PROSITE" id="PS51832">
    <property type="entry name" value="HD_GYP"/>
    <property type="match status" value="1"/>
</dbReference>
<dbReference type="Pfam" id="PF00072">
    <property type="entry name" value="Response_reg"/>
    <property type="match status" value="1"/>
</dbReference>
<gene>
    <name evidence="7" type="ORF">WMO41_04930</name>
</gene>
<dbReference type="Gene3D" id="3.30.70.270">
    <property type="match status" value="1"/>
</dbReference>
<dbReference type="Proteomes" id="UP001437460">
    <property type="component" value="Unassembled WGS sequence"/>
</dbReference>
<keyword evidence="8" id="KW-1185">Reference proteome</keyword>